<keyword evidence="4" id="KW-0243">Dynein</keyword>
<comment type="similarity">
    <text evidence="2">Belongs to the dynactin subunit 2 family.</text>
</comment>
<evidence type="ECO:0000256" key="2">
    <source>
        <dbReference type="ARBA" id="ARBA00006176"/>
    </source>
</evidence>
<dbReference type="EMBL" id="HBUF01274503">
    <property type="protein sequence ID" value="CAG6686024.1"/>
    <property type="molecule type" value="Transcribed_RNA"/>
</dbReference>
<evidence type="ECO:0000313" key="5">
    <source>
        <dbReference type="EMBL" id="CAG6686024.1"/>
    </source>
</evidence>
<dbReference type="AlphaFoldDB" id="A0A8D8TGE7"/>
<organism evidence="5">
    <name type="scientific">Cacopsylla melanoneura</name>
    <dbReference type="NCBI Taxonomy" id="428564"/>
    <lineage>
        <taxon>Eukaryota</taxon>
        <taxon>Metazoa</taxon>
        <taxon>Ecdysozoa</taxon>
        <taxon>Arthropoda</taxon>
        <taxon>Hexapoda</taxon>
        <taxon>Insecta</taxon>
        <taxon>Pterygota</taxon>
        <taxon>Neoptera</taxon>
        <taxon>Paraneoptera</taxon>
        <taxon>Hemiptera</taxon>
        <taxon>Sternorrhyncha</taxon>
        <taxon>Psylloidea</taxon>
        <taxon>Psyllidae</taxon>
        <taxon>Psyllinae</taxon>
        <taxon>Cacopsylla</taxon>
    </lineage>
</organism>
<accession>A0A8D8TGE7</accession>
<dbReference type="EMBL" id="HBUF01274500">
    <property type="protein sequence ID" value="CAG6686015.1"/>
    <property type="molecule type" value="Transcribed_RNA"/>
</dbReference>
<dbReference type="PANTHER" id="PTHR15346">
    <property type="entry name" value="DYNACTIN SUBUNIT"/>
    <property type="match status" value="1"/>
</dbReference>
<dbReference type="EMBL" id="HBUF01163855">
    <property type="protein sequence ID" value="CAG6650758.1"/>
    <property type="molecule type" value="Transcribed_RNA"/>
</dbReference>
<dbReference type="EMBL" id="HBUF01274501">
    <property type="protein sequence ID" value="CAG6686018.1"/>
    <property type="molecule type" value="Transcribed_RNA"/>
</dbReference>
<evidence type="ECO:0000256" key="3">
    <source>
        <dbReference type="ARBA" id="ARBA00022490"/>
    </source>
</evidence>
<dbReference type="GO" id="GO:0030286">
    <property type="term" value="C:dynein complex"/>
    <property type="evidence" value="ECO:0007669"/>
    <property type="project" value="UniProtKB-KW"/>
</dbReference>
<protein>
    <submittedName>
        <fullName evidence="5">Dynactin subunit 2</fullName>
    </submittedName>
</protein>
<dbReference type="InterPro" id="IPR028133">
    <property type="entry name" value="Dynamitin"/>
</dbReference>
<sequence>MADPKYANLSGIAYDQPDVYETDDLPEADQGNQLLEEKGDTSEHIERLHIDAKQATLKFKDKTINVNRADFSDSLNKLHKYGYDVLSQDWELVAKGEKETPIQKYQRLQCELKELVDEVSLIKEPMDRIDGEKNKLTVEQIEQLVSQVSAIKLDKFLGQDLLESLSDVEGAALKTLIMRLDSFAVSNVKASPNSKDKDKGIIGGGGGDLVRYQLGLQSQQAHLNTAAKLTSLEHRLIKLENMLGEHSSSVCKLFGGGHNSLIENTDWLRAQINLIDATHCDAYDARITHLSNKLDKVIEKATSVDAKDGERDQRVNELYELSRSVDSALVPRTLERLIALESLHAQASNFATLLKELESVQVDLAANLTNNQSLLTSLETKMSSDVDNIKHDVTTLNEKIKSLKK</sequence>
<dbReference type="GO" id="GO:0007017">
    <property type="term" value="P:microtubule-based process"/>
    <property type="evidence" value="ECO:0007669"/>
    <property type="project" value="InterPro"/>
</dbReference>
<dbReference type="GO" id="GO:0005869">
    <property type="term" value="C:dynactin complex"/>
    <property type="evidence" value="ECO:0007669"/>
    <property type="project" value="InterPro"/>
</dbReference>
<reference evidence="5" key="1">
    <citation type="submission" date="2021-05" db="EMBL/GenBank/DDBJ databases">
        <authorList>
            <person name="Alioto T."/>
            <person name="Alioto T."/>
            <person name="Gomez Garrido J."/>
        </authorList>
    </citation>
    <scope>NUCLEOTIDE SEQUENCE</scope>
</reference>
<dbReference type="EMBL" id="HBUF01274499">
    <property type="protein sequence ID" value="CAG6686013.1"/>
    <property type="molecule type" value="Transcribed_RNA"/>
</dbReference>
<dbReference type="Pfam" id="PF04912">
    <property type="entry name" value="Dynamitin"/>
    <property type="match status" value="1"/>
</dbReference>
<name>A0A8D8TGE7_9HEMI</name>
<proteinExistence type="inferred from homology"/>
<dbReference type="EMBL" id="HBUF01163856">
    <property type="protein sequence ID" value="CAG6650759.1"/>
    <property type="molecule type" value="Transcribed_RNA"/>
</dbReference>
<evidence type="ECO:0000256" key="1">
    <source>
        <dbReference type="ARBA" id="ARBA00004496"/>
    </source>
</evidence>
<comment type="subcellular location">
    <subcellularLocation>
        <location evidence="1">Cytoplasm</location>
    </subcellularLocation>
</comment>
<keyword evidence="3" id="KW-0963">Cytoplasm</keyword>
<dbReference type="GO" id="GO:0005737">
    <property type="term" value="C:cytoplasm"/>
    <property type="evidence" value="ECO:0007669"/>
    <property type="project" value="UniProtKB-SubCell"/>
</dbReference>
<evidence type="ECO:0000256" key="4">
    <source>
        <dbReference type="ARBA" id="ARBA00023017"/>
    </source>
</evidence>